<accession>A0AAU8H508</accession>
<dbReference type="KEGG" id="tob:V4D31_00915"/>
<sequence length="46" mass="5654">MEIKEELKEIYEKLNPTELRKRILQLQDKLFKLATAVRGIKFYMRQ</sequence>
<evidence type="ECO:0000313" key="1">
    <source>
        <dbReference type="EMBL" id="XCH48728.1"/>
    </source>
</evidence>
<reference evidence="1" key="1">
    <citation type="submission" date="2024-01" db="EMBL/GenBank/DDBJ databases">
        <title>The first autotrophic representatives of the genus Thermodesulfovibrio.</title>
        <authorList>
            <person name="Maltseva A.I."/>
            <person name="Elcheninov A.G."/>
            <person name="Kublanov I.V."/>
            <person name="Lebedinsky A.V."/>
            <person name="Frolov E.N."/>
        </authorList>
    </citation>
    <scope>NUCLEOTIDE SEQUENCE</scope>
    <source>
        <strain evidence="1">3462-1</strain>
    </source>
</reference>
<dbReference type="AlphaFoldDB" id="A0AAU8H508"/>
<evidence type="ECO:0008006" key="2">
    <source>
        <dbReference type="Google" id="ProtNLM"/>
    </source>
</evidence>
<dbReference type="EMBL" id="CP144374">
    <property type="protein sequence ID" value="XCH48728.1"/>
    <property type="molecule type" value="Genomic_DNA"/>
</dbReference>
<name>A0AAU8H508_9BACT</name>
<organism evidence="1">
    <name type="scientific">Thermodesulfovibrio obliviosus</name>
    <dbReference type="NCBI Taxonomy" id="3118332"/>
    <lineage>
        <taxon>Bacteria</taxon>
        <taxon>Pseudomonadati</taxon>
        <taxon>Nitrospirota</taxon>
        <taxon>Thermodesulfovibrionia</taxon>
        <taxon>Thermodesulfovibrionales</taxon>
        <taxon>Thermodesulfovibrionaceae</taxon>
        <taxon>Thermodesulfovibrio</taxon>
    </lineage>
</organism>
<proteinExistence type="predicted"/>
<gene>
    <name evidence="1" type="ORF">V4D31_00915</name>
</gene>
<dbReference type="RefSeq" id="WP_353686368.1">
    <property type="nucleotide sequence ID" value="NZ_CP144374.1"/>
</dbReference>
<protein>
    <recommendedName>
        <fullName evidence="2">50S ribosomal protein L29</fullName>
    </recommendedName>
</protein>